<dbReference type="Proteomes" id="UP000198869">
    <property type="component" value="Unassembled WGS sequence"/>
</dbReference>
<reference evidence="3" key="1">
    <citation type="submission" date="2016-10" db="EMBL/GenBank/DDBJ databases">
        <authorList>
            <person name="Varghese N."/>
            <person name="Submissions S."/>
        </authorList>
    </citation>
    <scope>NUCLEOTIDE SEQUENCE [LARGE SCALE GENOMIC DNA]</scope>
    <source>
        <strain evidence="3">DSM 17071</strain>
    </source>
</reference>
<keyword evidence="3" id="KW-1185">Reference proteome</keyword>
<organism evidence="2 3">
    <name type="scientific">Chryseobacterium taeanense</name>
    <dbReference type="NCBI Taxonomy" id="311334"/>
    <lineage>
        <taxon>Bacteria</taxon>
        <taxon>Pseudomonadati</taxon>
        <taxon>Bacteroidota</taxon>
        <taxon>Flavobacteriia</taxon>
        <taxon>Flavobacteriales</taxon>
        <taxon>Weeksellaceae</taxon>
        <taxon>Chryseobacterium group</taxon>
        <taxon>Chryseobacterium</taxon>
    </lineage>
</organism>
<evidence type="ECO:0000256" key="1">
    <source>
        <dbReference type="SAM" id="Phobius"/>
    </source>
</evidence>
<name>A0A1G8D156_9FLAO</name>
<evidence type="ECO:0000313" key="2">
    <source>
        <dbReference type="EMBL" id="SDH51528.1"/>
    </source>
</evidence>
<proteinExistence type="predicted"/>
<sequence>MICGRLVPVKFKSRRKFYLTGRLIFFIKTLAPLLKALGDFTFLLGLLAKILELLLKTLGQFAKTLGVFVKTFDPVHRKRAFFTESIKIRLSKLKTDTL</sequence>
<gene>
    <name evidence="2" type="ORF">SAMN05421846_10111</name>
</gene>
<keyword evidence="1" id="KW-0472">Membrane</keyword>
<accession>A0A1G8D156</accession>
<keyword evidence="1" id="KW-0812">Transmembrane</keyword>
<keyword evidence="1" id="KW-1133">Transmembrane helix</keyword>
<dbReference type="STRING" id="311334.SAMN05421846_10111"/>
<evidence type="ECO:0000313" key="3">
    <source>
        <dbReference type="Proteomes" id="UP000198869"/>
    </source>
</evidence>
<dbReference type="RefSeq" id="WP_089852979.1">
    <property type="nucleotide sequence ID" value="NZ_FNDW01000001.1"/>
</dbReference>
<feature type="transmembrane region" description="Helical" evidence="1">
    <location>
        <begin position="17"/>
        <end position="34"/>
    </location>
</feature>
<protein>
    <submittedName>
        <fullName evidence="2">Uncharacterized protein</fullName>
    </submittedName>
</protein>
<dbReference type="AlphaFoldDB" id="A0A1G8D156"/>
<dbReference type="EMBL" id="FNDW01000001">
    <property type="protein sequence ID" value="SDH51528.1"/>
    <property type="molecule type" value="Genomic_DNA"/>
</dbReference>